<evidence type="ECO:0000259" key="2">
    <source>
        <dbReference type="PROSITE" id="PS50110"/>
    </source>
</evidence>
<dbReference type="SMART" id="SM00052">
    <property type="entry name" value="EAL"/>
    <property type="match status" value="1"/>
</dbReference>
<evidence type="ECO:0000259" key="4">
    <source>
        <dbReference type="PROSITE" id="PS50883"/>
    </source>
</evidence>
<dbReference type="SUPFAM" id="SSF55073">
    <property type="entry name" value="Nucleotide cyclase"/>
    <property type="match status" value="1"/>
</dbReference>
<dbReference type="AlphaFoldDB" id="A0A7U4DPY3"/>
<dbReference type="InterPro" id="IPR002645">
    <property type="entry name" value="STAS_dom"/>
</dbReference>
<evidence type="ECO:0000313" key="7">
    <source>
        <dbReference type="Proteomes" id="UP000006365"/>
    </source>
</evidence>
<dbReference type="Gene3D" id="3.40.50.2300">
    <property type="match status" value="1"/>
</dbReference>
<feature type="modified residue" description="4-aspartylphosphate" evidence="1">
    <location>
        <position position="84"/>
    </location>
</feature>
<dbReference type="SMART" id="SM00448">
    <property type="entry name" value="REC"/>
    <property type="match status" value="1"/>
</dbReference>
<dbReference type="Gene3D" id="3.30.70.270">
    <property type="match status" value="1"/>
</dbReference>
<dbReference type="NCBIfam" id="TIGR00254">
    <property type="entry name" value="GGDEF"/>
    <property type="match status" value="1"/>
</dbReference>
<dbReference type="PANTHER" id="PTHR33121:SF70">
    <property type="entry name" value="SIGNALING PROTEIN YKOW"/>
    <property type="match status" value="1"/>
</dbReference>
<dbReference type="Pfam" id="PF11849">
    <property type="entry name" value="DUF3369"/>
    <property type="match status" value="1"/>
</dbReference>
<dbReference type="GO" id="GO:0071111">
    <property type="term" value="F:cyclic-guanylate-specific phosphodiesterase activity"/>
    <property type="evidence" value="ECO:0007669"/>
    <property type="project" value="InterPro"/>
</dbReference>
<dbReference type="PROSITE" id="PS50887">
    <property type="entry name" value="GGDEF"/>
    <property type="match status" value="1"/>
</dbReference>
<feature type="domain" description="GGDEF" evidence="5">
    <location>
        <begin position="352"/>
        <end position="478"/>
    </location>
</feature>
<evidence type="ECO:0000256" key="1">
    <source>
        <dbReference type="PROSITE-ProRule" id="PRU00169"/>
    </source>
</evidence>
<dbReference type="CDD" id="cd01948">
    <property type="entry name" value="EAL"/>
    <property type="match status" value="1"/>
</dbReference>
<feature type="domain" description="EAL" evidence="4">
    <location>
        <begin position="487"/>
        <end position="741"/>
    </location>
</feature>
<dbReference type="EMBL" id="CP002364">
    <property type="protein sequence ID" value="ADW18447.1"/>
    <property type="molecule type" value="Genomic_DNA"/>
</dbReference>
<dbReference type="InterPro" id="IPR043128">
    <property type="entry name" value="Rev_trsase/Diguanyl_cyclase"/>
</dbReference>
<dbReference type="PANTHER" id="PTHR33121">
    <property type="entry name" value="CYCLIC DI-GMP PHOSPHODIESTERASE PDEF"/>
    <property type="match status" value="1"/>
</dbReference>
<organism evidence="6 7">
    <name type="scientific">Desulfobulbus propionicus (strain ATCC 33891 / DSM 2032 / VKM B-1956 / 1pr3)</name>
    <dbReference type="NCBI Taxonomy" id="577650"/>
    <lineage>
        <taxon>Bacteria</taxon>
        <taxon>Pseudomonadati</taxon>
        <taxon>Thermodesulfobacteriota</taxon>
        <taxon>Desulfobulbia</taxon>
        <taxon>Desulfobulbales</taxon>
        <taxon>Desulfobulbaceae</taxon>
        <taxon>Desulfobulbus</taxon>
    </lineage>
</organism>
<accession>A0A7U4DPY3</accession>
<dbReference type="InterPro" id="IPR011006">
    <property type="entry name" value="CheY-like_superfamily"/>
</dbReference>
<keyword evidence="7" id="KW-1185">Reference proteome</keyword>
<reference evidence="6 7" key="1">
    <citation type="journal article" date="2011" name="Stand. Genomic Sci.">
        <title>Complete genome sequence of Desulfobulbus propionicus type strain (1pr3).</title>
        <authorList>
            <person name="Pagani I."/>
            <person name="Lapidus A."/>
            <person name="Nolan M."/>
            <person name="Lucas S."/>
            <person name="Hammon N."/>
            <person name="Deshpande S."/>
            <person name="Cheng J.F."/>
            <person name="Chertkov O."/>
            <person name="Davenport K."/>
            <person name="Tapia R."/>
            <person name="Han C."/>
            <person name="Goodwin L."/>
            <person name="Pitluck S."/>
            <person name="Liolios K."/>
            <person name="Mavromatis K."/>
            <person name="Ivanova N."/>
            <person name="Mikhailova N."/>
            <person name="Pati A."/>
            <person name="Chen A."/>
            <person name="Palaniappan K."/>
            <person name="Land M."/>
            <person name="Hauser L."/>
            <person name="Chang Y.J."/>
            <person name="Jeffries C.D."/>
            <person name="Detter J.C."/>
            <person name="Brambilla E."/>
            <person name="Kannan K.P."/>
            <person name="Djao O.D."/>
            <person name="Rohde M."/>
            <person name="Pukall R."/>
            <person name="Spring S."/>
            <person name="Goker M."/>
            <person name="Sikorski J."/>
            <person name="Woyke T."/>
            <person name="Bristow J."/>
            <person name="Eisen J.A."/>
            <person name="Markowitz V."/>
            <person name="Hugenholtz P."/>
            <person name="Kyrpides N.C."/>
            <person name="Klenk H.P."/>
        </authorList>
    </citation>
    <scope>NUCLEOTIDE SEQUENCE [LARGE SCALE GENOMIC DNA]</scope>
    <source>
        <strain evidence="7">ATCC 33891 / DSM 2032 / 1pr3</strain>
    </source>
</reference>
<dbReference type="SMART" id="SM00267">
    <property type="entry name" value="GGDEF"/>
    <property type="match status" value="1"/>
</dbReference>
<keyword evidence="1" id="KW-0597">Phosphoprotein</keyword>
<dbReference type="PROSITE" id="PS50110">
    <property type="entry name" value="RESPONSE_REGULATORY"/>
    <property type="match status" value="1"/>
</dbReference>
<gene>
    <name evidence="6" type="ordered locus">Despr_2304</name>
</gene>
<dbReference type="InterPro" id="IPR001633">
    <property type="entry name" value="EAL_dom"/>
</dbReference>
<dbReference type="Pfam" id="PF00563">
    <property type="entry name" value="EAL"/>
    <property type="match status" value="1"/>
</dbReference>
<dbReference type="SUPFAM" id="SSF52172">
    <property type="entry name" value="CheY-like"/>
    <property type="match status" value="1"/>
</dbReference>
<dbReference type="InterPro" id="IPR050706">
    <property type="entry name" value="Cyclic-di-GMP_PDE-like"/>
</dbReference>
<evidence type="ECO:0000313" key="6">
    <source>
        <dbReference type="EMBL" id="ADW18447.1"/>
    </source>
</evidence>
<dbReference type="Pfam" id="PF00072">
    <property type="entry name" value="Response_reg"/>
    <property type="match status" value="1"/>
</dbReference>
<dbReference type="Proteomes" id="UP000006365">
    <property type="component" value="Chromosome"/>
</dbReference>
<dbReference type="InterPro" id="IPR029787">
    <property type="entry name" value="Nucleotide_cyclase"/>
</dbReference>
<evidence type="ECO:0000259" key="5">
    <source>
        <dbReference type="PROSITE" id="PS50887"/>
    </source>
</evidence>
<dbReference type="Pfam" id="PF00990">
    <property type="entry name" value="GGDEF"/>
    <property type="match status" value="1"/>
</dbReference>
<dbReference type="Gene3D" id="3.20.20.450">
    <property type="entry name" value="EAL domain"/>
    <property type="match status" value="1"/>
</dbReference>
<dbReference type="InterPro" id="IPR035919">
    <property type="entry name" value="EAL_sf"/>
</dbReference>
<feature type="domain" description="STAS" evidence="3">
    <location>
        <begin position="80"/>
        <end position="157"/>
    </location>
</feature>
<dbReference type="InterPro" id="IPR021800">
    <property type="entry name" value="DUF3369"/>
</dbReference>
<protein>
    <submittedName>
        <fullName evidence="6">Response regulator receiver modulated diguanylate cyclase/phosphodiesterase</fullName>
    </submittedName>
</protein>
<name>A0A7U4DPY3_DESPD</name>
<dbReference type="InterPro" id="IPR001789">
    <property type="entry name" value="Sig_transdc_resp-reg_receiver"/>
</dbReference>
<dbReference type="RefSeq" id="WP_015724985.1">
    <property type="nucleotide sequence ID" value="NC_014972.1"/>
</dbReference>
<dbReference type="PROSITE" id="PS50883">
    <property type="entry name" value="EAL"/>
    <property type="match status" value="1"/>
</dbReference>
<proteinExistence type="predicted"/>
<dbReference type="KEGG" id="dpr:Despr_2304"/>
<dbReference type="GO" id="GO:0000160">
    <property type="term" value="P:phosphorelay signal transduction system"/>
    <property type="evidence" value="ECO:0007669"/>
    <property type="project" value="InterPro"/>
</dbReference>
<feature type="domain" description="Response regulatory" evidence="2">
    <location>
        <begin position="29"/>
        <end position="153"/>
    </location>
</feature>
<sequence>MHNDEFIELIEDVPQQTGKAEHCSMPPWKVLIVDDDVDVHESTTFALQGLTIEGRTLQLLHASSSEEALRLLVREDNIAVILLDVVMETDDSGLRAVDAIRNDLNLRNIRIILRTGQPGHAPEIETIQRYDINDYKTKSELTRTKLYTTLTTAIRAYHQLSRMDANRRGLEQIIEASNQLIAERGLTSFAEGIIMQIASLIDIRPEGLVCASKGHASSDNDPQQLKIIAAAGCYRHLIQHPLADIGNERIIADLTRCLNERRNLIGDHSLSFYFSGRDEAGYAAFVDSPQLLDEIDRHLLQVFCTNIALCAQNVQLVDRLHDLAFVDTMLGLPNRTAFVQQLSARLGDRRHGASAVALIDIDHFAETNDMFGHAYGDLLLAAIAARLREHLNTGHTIARVAGDTFALLGDRRQINPERLIALFTPPFTIEGVARPVSVSMGFAPISDETDGQEVLKNASIALKRAKSKGQGLAETYTPAIGQETKEHMGLLQGIYHAFADQRFFLVYQPQINLFTNEVTGLEALLRWRTADGALVPPGRFIPVAERSGLIVTLGEWVLRSALEAWKVIRDAGYADLRMAVNVSLVQCKHPAMLDMLDHILVDSNADPAHLELEITESVAIMGMAQVVSLLKAIKERHIDVAIDDFGTGFSSLSYLDRLPVDRLKIDRSFVAPLDDSRTGARIAEMIVSLGHTLGITVLAEGVEDPEQAVILKNIGCNEAQGYLYAKPMPLNELLVWLANWQGGRP</sequence>
<dbReference type="CDD" id="cd01949">
    <property type="entry name" value="GGDEF"/>
    <property type="match status" value="1"/>
</dbReference>
<dbReference type="InterPro" id="IPR000160">
    <property type="entry name" value="GGDEF_dom"/>
</dbReference>
<evidence type="ECO:0000259" key="3">
    <source>
        <dbReference type="PROSITE" id="PS50801"/>
    </source>
</evidence>
<dbReference type="PROSITE" id="PS50801">
    <property type="entry name" value="STAS"/>
    <property type="match status" value="1"/>
</dbReference>
<dbReference type="SUPFAM" id="SSF141868">
    <property type="entry name" value="EAL domain-like"/>
    <property type="match status" value="1"/>
</dbReference>